<dbReference type="InterPro" id="IPR015422">
    <property type="entry name" value="PyrdxlP-dep_Trfase_small"/>
</dbReference>
<comment type="caution">
    <text evidence="5">The sequence shown here is derived from an EMBL/GenBank/DDBJ whole genome shotgun (WGS) entry which is preliminary data.</text>
</comment>
<dbReference type="Gene3D" id="3.40.640.10">
    <property type="entry name" value="Type I PLP-dependent aspartate aminotransferase-like (Major domain)"/>
    <property type="match status" value="1"/>
</dbReference>
<keyword evidence="3" id="KW-0663">Pyridoxal phosphate</keyword>
<comment type="cofactor">
    <cofactor evidence="1">
        <name>pyridoxal 5'-phosphate</name>
        <dbReference type="ChEBI" id="CHEBI:597326"/>
    </cofactor>
</comment>
<protein>
    <submittedName>
        <fullName evidence="5">8-amino-7-oxononanoate synthase</fullName>
    </submittedName>
</protein>
<dbReference type="InterPro" id="IPR015421">
    <property type="entry name" value="PyrdxlP-dep_Trfase_major"/>
</dbReference>
<evidence type="ECO:0000256" key="2">
    <source>
        <dbReference type="ARBA" id="ARBA00022679"/>
    </source>
</evidence>
<reference evidence="5 6" key="1">
    <citation type="journal article" date="2025" name="Int. J. Syst. Evol. Microbiol.">
        <title>Desulfovibrio falkowii sp. nov., Porphyromonas miyakawae sp. nov., Mediterraneibacter flintii sp. nov. and Owariibacterium komagatae gen. nov., sp. nov., isolated from human faeces.</title>
        <authorList>
            <person name="Hamaguchi T."/>
            <person name="Ohara M."/>
            <person name="Hisatomi A."/>
            <person name="Sekiguchi K."/>
            <person name="Takeda J.I."/>
            <person name="Ueyama J."/>
            <person name="Ito M."/>
            <person name="Nishiwaki H."/>
            <person name="Ogi T."/>
            <person name="Hirayama M."/>
            <person name="Ohkuma M."/>
            <person name="Sakamoto M."/>
            <person name="Ohno K."/>
        </authorList>
    </citation>
    <scope>NUCLEOTIDE SEQUENCE [LARGE SCALE GENOMIC DNA]</scope>
    <source>
        <strain evidence="5 6">13CB11C</strain>
    </source>
</reference>
<dbReference type="InterPro" id="IPR050087">
    <property type="entry name" value="AON_synthase_class-II"/>
</dbReference>
<dbReference type="RefSeq" id="WP_411915113.1">
    <property type="nucleotide sequence ID" value="NZ_BAAFSF010000001.1"/>
</dbReference>
<dbReference type="Proteomes" id="UP001628220">
    <property type="component" value="Unassembled WGS sequence"/>
</dbReference>
<dbReference type="Gene3D" id="3.90.1150.10">
    <property type="entry name" value="Aspartate Aminotransferase, domain 1"/>
    <property type="match status" value="1"/>
</dbReference>
<sequence length="391" mass="43340">MKESLFNQRLQSVLHSLEATDSLRSLESASTSSLWISQGNRQLLNLSTNDYLSLYDDKEIAASFLSSYPEYATPHGSGSARLLTGNYALLNEFEKEIASAHHKQAARLFNSGYHANCGIIAALGQIEGVHFMVDRMAHASMIDGLTMGRCSFSRFRHNDLSHLADLIKKAFASPQTKYVIIVVESVYSMDGDRAPLKELVALKGMDERILLYVDEAHAIGVYGENGYGISEETDTSTEIDFLIGTFGKAVLGMGAYIAADKVVIDYLTNSARSLIFSTMLPEAVMAWNRFIFHQLPFMKDRRQTLWETAQRLRNALGKAGYEGLGSSQIIPITLGSNERALQAAYALMERGYSVRAIRYPTVAKGTERLRLSLASAITYEQLSPLVDYLSK</sequence>
<accession>A0ABQ0E0R3</accession>
<gene>
    <name evidence="5" type="primary">bioF</name>
    <name evidence="5" type="ORF">Tsumi_04030</name>
</gene>
<dbReference type="InterPro" id="IPR004839">
    <property type="entry name" value="Aminotransferase_I/II_large"/>
</dbReference>
<evidence type="ECO:0000256" key="3">
    <source>
        <dbReference type="ARBA" id="ARBA00022898"/>
    </source>
</evidence>
<dbReference type="SUPFAM" id="SSF53383">
    <property type="entry name" value="PLP-dependent transferases"/>
    <property type="match status" value="1"/>
</dbReference>
<evidence type="ECO:0000259" key="4">
    <source>
        <dbReference type="Pfam" id="PF00155"/>
    </source>
</evidence>
<proteinExistence type="predicted"/>
<feature type="domain" description="Aminotransferase class I/classII large" evidence="4">
    <location>
        <begin position="42"/>
        <end position="388"/>
    </location>
</feature>
<keyword evidence="2" id="KW-0808">Transferase</keyword>
<dbReference type="EMBL" id="BAAFSF010000001">
    <property type="protein sequence ID" value="GAB1251299.1"/>
    <property type="molecule type" value="Genomic_DNA"/>
</dbReference>
<evidence type="ECO:0000313" key="6">
    <source>
        <dbReference type="Proteomes" id="UP001628220"/>
    </source>
</evidence>
<dbReference type="Pfam" id="PF00155">
    <property type="entry name" value="Aminotran_1_2"/>
    <property type="match status" value="1"/>
</dbReference>
<name>A0ABQ0E0R3_9PORP</name>
<dbReference type="PANTHER" id="PTHR13693:SF100">
    <property type="entry name" value="8-AMINO-7-OXONONANOATE SYNTHASE"/>
    <property type="match status" value="1"/>
</dbReference>
<evidence type="ECO:0000313" key="5">
    <source>
        <dbReference type="EMBL" id="GAB1251299.1"/>
    </source>
</evidence>
<dbReference type="PANTHER" id="PTHR13693">
    <property type="entry name" value="CLASS II AMINOTRANSFERASE/8-AMINO-7-OXONONANOATE SYNTHASE"/>
    <property type="match status" value="1"/>
</dbReference>
<dbReference type="InterPro" id="IPR015424">
    <property type="entry name" value="PyrdxlP-dep_Trfase"/>
</dbReference>
<keyword evidence="6" id="KW-1185">Reference proteome</keyword>
<organism evidence="5 6">
    <name type="scientific">Porphyromonas miyakawae</name>
    <dbReference type="NCBI Taxonomy" id="3137470"/>
    <lineage>
        <taxon>Bacteria</taxon>
        <taxon>Pseudomonadati</taxon>
        <taxon>Bacteroidota</taxon>
        <taxon>Bacteroidia</taxon>
        <taxon>Bacteroidales</taxon>
        <taxon>Porphyromonadaceae</taxon>
        <taxon>Porphyromonas</taxon>
    </lineage>
</organism>
<evidence type="ECO:0000256" key="1">
    <source>
        <dbReference type="ARBA" id="ARBA00001933"/>
    </source>
</evidence>